<evidence type="ECO:0000313" key="10">
    <source>
        <dbReference type="EMBL" id="CAI9620029.1"/>
    </source>
</evidence>
<keyword evidence="11" id="KW-1185">Reference proteome</keyword>
<dbReference type="InterPro" id="IPR020783">
    <property type="entry name" value="Ribosomal_uL11_C"/>
</dbReference>
<dbReference type="Pfam" id="PF00298">
    <property type="entry name" value="Ribosomal_L11"/>
    <property type="match status" value="1"/>
</dbReference>
<reference evidence="10" key="1">
    <citation type="submission" date="2023-05" db="EMBL/GenBank/DDBJ databases">
        <authorList>
            <person name="Stuckert A."/>
        </authorList>
    </citation>
    <scope>NUCLEOTIDE SEQUENCE</scope>
</reference>
<name>A0ABN9HFW7_9NEOB</name>
<dbReference type="SMART" id="SM00649">
    <property type="entry name" value="RL11"/>
    <property type="match status" value="1"/>
</dbReference>
<feature type="domain" description="Large ribosomal subunit protein uL11 N-terminal" evidence="9">
    <location>
        <begin position="19"/>
        <end position="49"/>
    </location>
</feature>
<comment type="caution">
    <text evidence="10">The sequence shown here is derived from an EMBL/GenBank/DDBJ whole genome shotgun (WGS) entry which is preliminary data.</text>
</comment>
<dbReference type="HAMAP" id="MF_00736">
    <property type="entry name" value="Ribosomal_uL11"/>
    <property type="match status" value="1"/>
</dbReference>
<evidence type="ECO:0000256" key="4">
    <source>
        <dbReference type="ARBA" id="ARBA00038782"/>
    </source>
</evidence>
<evidence type="ECO:0000256" key="3">
    <source>
        <dbReference type="ARBA" id="ARBA00023274"/>
    </source>
</evidence>
<keyword evidence="2 7" id="KW-0689">Ribosomal protein</keyword>
<dbReference type="PANTHER" id="PTHR11661:SF1">
    <property type="entry name" value="LARGE RIBOSOMAL SUBUNIT PROTEIN UL11M"/>
    <property type="match status" value="1"/>
</dbReference>
<dbReference type="SUPFAM" id="SSF54747">
    <property type="entry name" value="Ribosomal L11/L12e N-terminal domain"/>
    <property type="match status" value="1"/>
</dbReference>
<evidence type="ECO:0000259" key="9">
    <source>
        <dbReference type="Pfam" id="PF03946"/>
    </source>
</evidence>
<evidence type="ECO:0000313" key="11">
    <source>
        <dbReference type="Proteomes" id="UP001162483"/>
    </source>
</evidence>
<dbReference type="SUPFAM" id="SSF46906">
    <property type="entry name" value="Ribosomal protein L11, C-terminal domain"/>
    <property type="match status" value="1"/>
</dbReference>
<feature type="domain" description="Large ribosomal subunit protein uL11 C-terminal" evidence="8">
    <location>
        <begin position="56"/>
        <end position="126"/>
    </location>
</feature>
<accession>A0ABN9HFW7</accession>
<dbReference type="CDD" id="cd00349">
    <property type="entry name" value="Ribosomal_L11"/>
    <property type="match status" value="1"/>
</dbReference>
<evidence type="ECO:0000256" key="7">
    <source>
        <dbReference type="RuleBase" id="RU003978"/>
    </source>
</evidence>
<evidence type="ECO:0000256" key="1">
    <source>
        <dbReference type="ARBA" id="ARBA00010537"/>
    </source>
</evidence>
<comment type="similarity">
    <text evidence="1 7">Belongs to the universal ribosomal protein uL11 family.</text>
</comment>
<protein>
    <recommendedName>
        <fullName evidence="5">Large ribosomal subunit protein uL11m</fullName>
    </recommendedName>
    <alternativeName>
        <fullName evidence="6">39S ribosomal protein L11, mitochondrial</fullName>
    </alternativeName>
</protein>
<gene>
    <name evidence="10" type="ORF">SPARVUS_LOCUS15925652</name>
</gene>
<dbReference type="InterPro" id="IPR036769">
    <property type="entry name" value="Ribosomal_uL11_C_sf"/>
</dbReference>
<sequence>MKLFFFFLLSYRGEYQLDSFCKEFNEKTKDIIEGVPLRVKVLVNPDRTYQMQIGLPPTSYFLKAAAGIEKGAAQTGHEVAGMVTLKQLYEIALVKSKDESFVLRDVPLVEVVKCLHGSAKSLGIKVVRE</sequence>
<dbReference type="InterPro" id="IPR036796">
    <property type="entry name" value="Ribosomal_uL11_N_sf"/>
</dbReference>
<dbReference type="InterPro" id="IPR000911">
    <property type="entry name" value="Ribosomal_uL11"/>
</dbReference>
<proteinExistence type="inferred from homology"/>
<evidence type="ECO:0000259" key="8">
    <source>
        <dbReference type="Pfam" id="PF00298"/>
    </source>
</evidence>
<dbReference type="PANTHER" id="PTHR11661">
    <property type="entry name" value="60S RIBOSOMAL PROTEIN L12"/>
    <property type="match status" value="1"/>
</dbReference>
<dbReference type="Gene3D" id="1.10.10.250">
    <property type="entry name" value="Ribosomal protein L11, C-terminal domain"/>
    <property type="match status" value="1"/>
</dbReference>
<dbReference type="Proteomes" id="UP001162483">
    <property type="component" value="Unassembled WGS sequence"/>
</dbReference>
<dbReference type="InterPro" id="IPR020784">
    <property type="entry name" value="Ribosomal_uL11_N"/>
</dbReference>
<comment type="subunit">
    <text evidence="4">Component of the mitochondrial ribosome large subunit (39S) which comprises a 16S rRNA and about 50 distinct proteins.</text>
</comment>
<dbReference type="EMBL" id="CATNWA010020824">
    <property type="protein sequence ID" value="CAI9620029.1"/>
    <property type="molecule type" value="Genomic_DNA"/>
</dbReference>
<dbReference type="Gene3D" id="3.30.1550.10">
    <property type="entry name" value="Ribosomal protein L11/L12, N-terminal domain"/>
    <property type="match status" value="1"/>
</dbReference>
<organism evidence="10 11">
    <name type="scientific">Staurois parvus</name>
    <dbReference type="NCBI Taxonomy" id="386267"/>
    <lineage>
        <taxon>Eukaryota</taxon>
        <taxon>Metazoa</taxon>
        <taxon>Chordata</taxon>
        <taxon>Craniata</taxon>
        <taxon>Vertebrata</taxon>
        <taxon>Euteleostomi</taxon>
        <taxon>Amphibia</taxon>
        <taxon>Batrachia</taxon>
        <taxon>Anura</taxon>
        <taxon>Neobatrachia</taxon>
        <taxon>Ranoidea</taxon>
        <taxon>Ranidae</taxon>
        <taxon>Staurois</taxon>
    </lineage>
</organism>
<keyword evidence="3 7" id="KW-0687">Ribonucleoprotein</keyword>
<dbReference type="Pfam" id="PF03946">
    <property type="entry name" value="Ribosomal_L11_N"/>
    <property type="match status" value="1"/>
</dbReference>
<evidence type="ECO:0000256" key="5">
    <source>
        <dbReference type="ARBA" id="ARBA00040104"/>
    </source>
</evidence>
<evidence type="ECO:0000256" key="6">
    <source>
        <dbReference type="ARBA" id="ARBA00041455"/>
    </source>
</evidence>
<evidence type="ECO:0000256" key="2">
    <source>
        <dbReference type="ARBA" id="ARBA00022980"/>
    </source>
</evidence>